<evidence type="ECO:0000313" key="7">
    <source>
        <dbReference type="EMBL" id="GAA0765162.1"/>
    </source>
</evidence>
<proteinExistence type="predicted"/>
<protein>
    <recommendedName>
        <fullName evidence="6">ABC transmembrane type-1 domain-containing protein</fullName>
    </recommendedName>
</protein>
<organism evidence="7 8">
    <name type="scientific">Clostridium subterminale</name>
    <dbReference type="NCBI Taxonomy" id="1550"/>
    <lineage>
        <taxon>Bacteria</taxon>
        <taxon>Bacillati</taxon>
        <taxon>Bacillota</taxon>
        <taxon>Clostridia</taxon>
        <taxon>Eubacteriales</taxon>
        <taxon>Clostridiaceae</taxon>
        <taxon>Clostridium</taxon>
    </lineage>
</organism>
<dbReference type="Proteomes" id="UP001501047">
    <property type="component" value="Unassembled WGS sequence"/>
</dbReference>
<evidence type="ECO:0000259" key="6">
    <source>
        <dbReference type="PROSITE" id="PS50929"/>
    </source>
</evidence>
<evidence type="ECO:0000256" key="3">
    <source>
        <dbReference type="ARBA" id="ARBA00022989"/>
    </source>
</evidence>
<dbReference type="Pfam" id="PF00664">
    <property type="entry name" value="ABC_membrane"/>
    <property type="match status" value="1"/>
</dbReference>
<dbReference type="RefSeq" id="WP_343822683.1">
    <property type="nucleotide sequence ID" value="NZ_BAAACI010000001.1"/>
</dbReference>
<keyword evidence="2 5" id="KW-0812">Transmembrane</keyword>
<dbReference type="InterPro" id="IPR036640">
    <property type="entry name" value="ABC1_TM_sf"/>
</dbReference>
<keyword evidence="3 5" id="KW-1133">Transmembrane helix</keyword>
<evidence type="ECO:0000256" key="2">
    <source>
        <dbReference type="ARBA" id="ARBA00022692"/>
    </source>
</evidence>
<dbReference type="InterPro" id="IPR011527">
    <property type="entry name" value="ABC1_TM_dom"/>
</dbReference>
<dbReference type="SUPFAM" id="SSF90123">
    <property type="entry name" value="ABC transporter transmembrane region"/>
    <property type="match status" value="1"/>
</dbReference>
<evidence type="ECO:0000313" key="8">
    <source>
        <dbReference type="Proteomes" id="UP001501047"/>
    </source>
</evidence>
<comment type="subcellular location">
    <subcellularLocation>
        <location evidence="1">Cell membrane</location>
        <topology evidence="1">Multi-pass membrane protein</topology>
    </subcellularLocation>
</comment>
<reference evidence="7 8" key="1">
    <citation type="journal article" date="2019" name="Int. J. Syst. Evol. Microbiol.">
        <title>The Global Catalogue of Microorganisms (GCM) 10K type strain sequencing project: providing services to taxonomists for standard genome sequencing and annotation.</title>
        <authorList>
            <consortium name="The Broad Institute Genomics Platform"/>
            <consortium name="The Broad Institute Genome Sequencing Center for Infectious Disease"/>
            <person name="Wu L."/>
            <person name="Ma J."/>
        </authorList>
    </citation>
    <scope>NUCLEOTIDE SEQUENCE [LARGE SCALE GENOMIC DNA]</scope>
    <source>
        <strain evidence="7 8">JCM 1417</strain>
    </source>
</reference>
<keyword evidence="4 5" id="KW-0472">Membrane</keyword>
<dbReference type="PROSITE" id="PS50929">
    <property type="entry name" value="ABC_TM1F"/>
    <property type="match status" value="1"/>
</dbReference>
<comment type="caution">
    <text evidence="7">The sequence shown here is derived from an EMBL/GenBank/DDBJ whole genome shotgun (WGS) entry which is preliminary data.</text>
</comment>
<dbReference type="EMBL" id="BAAACI010000001">
    <property type="protein sequence ID" value="GAA0765162.1"/>
    <property type="molecule type" value="Genomic_DNA"/>
</dbReference>
<evidence type="ECO:0000256" key="1">
    <source>
        <dbReference type="ARBA" id="ARBA00004651"/>
    </source>
</evidence>
<keyword evidence="8" id="KW-1185">Reference proteome</keyword>
<feature type="transmembrane region" description="Helical" evidence="5">
    <location>
        <begin position="45"/>
        <end position="67"/>
    </location>
</feature>
<feature type="domain" description="ABC transmembrane type-1" evidence="6">
    <location>
        <begin position="1"/>
        <end position="84"/>
    </location>
</feature>
<gene>
    <name evidence="7" type="ORF">GCM10008908_01290</name>
</gene>
<evidence type="ECO:0000256" key="4">
    <source>
        <dbReference type="ARBA" id="ARBA00023136"/>
    </source>
</evidence>
<name>A0ABN1KFA2_CLOSU</name>
<evidence type="ECO:0000256" key="5">
    <source>
        <dbReference type="SAM" id="Phobius"/>
    </source>
</evidence>
<accession>A0ABN1KFA2</accession>
<sequence>METIKSLNLENIFLKRWSEKFKLERDLTLKKDIKISVLGSFIGSIYYFTPIILILIGTTLIYGQGVFSINRVYKFISIFSLTFE</sequence>
<dbReference type="Gene3D" id="1.20.1560.10">
    <property type="entry name" value="ABC transporter type 1, transmembrane domain"/>
    <property type="match status" value="1"/>
</dbReference>